<comment type="similarity">
    <text evidence="2">Belongs to the TMCO4 family.</text>
</comment>
<feature type="compositionally biased region" description="Acidic residues" evidence="6">
    <location>
        <begin position="779"/>
        <end position="790"/>
    </location>
</feature>
<name>A0A5M9JKG5_MONFR</name>
<dbReference type="VEuPathDB" id="FungiDB:MFRU_004g00660"/>
<dbReference type="InterPro" id="IPR029058">
    <property type="entry name" value="AB_hydrolase_fold"/>
</dbReference>
<evidence type="ECO:0000256" key="4">
    <source>
        <dbReference type="ARBA" id="ARBA00022989"/>
    </source>
</evidence>
<dbReference type="SUPFAM" id="SSF53474">
    <property type="entry name" value="alpha/beta-Hydrolases"/>
    <property type="match status" value="1"/>
</dbReference>
<feature type="compositionally biased region" description="Basic and acidic residues" evidence="6">
    <location>
        <begin position="791"/>
        <end position="819"/>
    </location>
</feature>
<dbReference type="InterPro" id="IPR057394">
    <property type="entry name" value="PIGBOS1"/>
</dbReference>
<dbReference type="PANTHER" id="PTHR17920:SF22">
    <property type="entry name" value="DUF726 DOMAIN PROTEIN (AFU_ORTHOLOGUE AFUA_2G12860)"/>
    <property type="match status" value="1"/>
</dbReference>
<dbReference type="Proteomes" id="UP000322873">
    <property type="component" value="Unassembled WGS sequence"/>
</dbReference>
<reference evidence="8 9" key="1">
    <citation type="submission" date="2019-06" db="EMBL/GenBank/DDBJ databases">
        <title>Genome Sequence of the Brown Rot Fungal Pathogen Monilinia fructicola.</title>
        <authorList>
            <person name="De Miccolis Angelini R.M."/>
            <person name="Landi L."/>
            <person name="Abate D."/>
            <person name="Pollastro S."/>
            <person name="Romanazzi G."/>
            <person name="Faretra F."/>
        </authorList>
    </citation>
    <scope>NUCLEOTIDE SEQUENCE [LARGE SCALE GENOMIC DNA]</scope>
    <source>
        <strain evidence="8 9">Mfrc123</strain>
    </source>
</reference>
<evidence type="ECO:0000256" key="2">
    <source>
        <dbReference type="ARBA" id="ARBA00009824"/>
    </source>
</evidence>
<dbReference type="VEuPathDB" id="FungiDB:MFRU_004g00650"/>
<keyword evidence="5 7" id="KW-0472">Membrane</keyword>
<dbReference type="EMBL" id="VICG01000008">
    <property type="protein sequence ID" value="KAA8569217.1"/>
    <property type="molecule type" value="Genomic_DNA"/>
</dbReference>
<gene>
    <name evidence="8" type="ORF">EYC84_000884</name>
</gene>
<evidence type="ECO:0000256" key="3">
    <source>
        <dbReference type="ARBA" id="ARBA00022692"/>
    </source>
</evidence>
<evidence type="ECO:0000256" key="5">
    <source>
        <dbReference type="ARBA" id="ARBA00023136"/>
    </source>
</evidence>
<dbReference type="PANTHER" id="PTHR17920">
    <property type="entry name" value="TRANSMEMBRANE AND COILED-COIL DOMAIN-CONTAINING PROTEIN 4 TMCO4"/>
    <property type="match status" value="1"/>
</dbReference>
<evidence type="ECO:0000313" key="9">
    <source>
        <dbReference type="Proteomes" id="UP000322873"/>
    </source>
</evidence>
<dbReference type="Pfam" id="PF23670">
    <property type="entry name" value="PIGBOS1"/>
    <property type="match status" value="1"/>
</dbReference>
<proteinExistence type="inferred from homology"/>
<accession>A0A5M9JKG5</accession>
<evidence type="ECO:0000313" key="8">
    <source>
        <dbReference type="EMBL" id="KAA8569217.1"/>
    </source>
</evidence>
<organism evidence="8 9">
    <name type="scientific">Monilinia fructicola</name>
    <name type="common">Brown rot fungus</name>
    <name type="synonym">Ciboria fructicola</name>
    <dbReference type="NCBI Taxonomy" id="38448"/>
    <lineage>
        <taxon>Eukaryota</taxon>
        <taxon>Fungi</taxon>
        <taxon>Dikarya</taxon>
        <taxon>Ascomycota</taxon>
        <taxon>Pezizomycotina</taxon>
        <taxon>Leotiomycetes</taxon>
        <taxon>Helotiales</taxon>
        <taxon>Sclerotiniaceae</taxon>
        <taxon>Monilinia</taxon>
    </lineage>
</organism>
<feature type="region of interest" description="Disordered" evidence="6">
    <location>
        <begin position="277"/>
        <end position="298"/>
    </location>
</feature>
<dbReference type="InterPro" id="IPR007941">
    <property type="entry name" value="DUF726"/>
</dbReference>
<sequence>MSKVKGLFPLFLATAFGVGNGIWVFGPALKEQQENNLQAKAAFENPVQTRESEAARIAEVEASRAATTDALLNPSKQSDSSWWQSVKFWSNSQPISNGRSAQQTKELTTETKKSYSFCWFPEGRLRLARVYEKTFSNKHQIMAPWSSKPASAQDNDHDLSAMLEIEERIDLTLLIANITEVMQKQINDTFDASITTRKAPDRTLNGGGKDPYSGESNFNEESEEEEKVRKSREKREKELSAPRMLELKRDTLKFFQEWQETVISRIGAVVNNPKEVTEEQKKKASAKSTPHAPPQSKVVRQTTNVVEADAALVELYPPTSTGLYSLSEDKRMMLLHAMLLLLLSLENYTAHSRILLLHIASSLHLPLHVLAETEIKVAQGLLEAAKKMSGNEETQKRSEENKVARRWKVGLAGVAGAAIVGVTGGLAAPLVAGALGTVMGGLGLGATTAAGLLGAVAQSGVIVGSLFGAYGASMTGKMMDAYAKEVSDFAFLPLRGTPRQKSVKEMAAKDRRLRVTIGVSGWLTQKEDVITPWRVLGHQSEVFALRYELEALSKLGTSLESVVKSAAWSIAKKEIIARTIFASLMTALWPIGLLKVSKVIDNPFSVAKSRADKAGLVLADALINRAQGERPVTLIGYSLGARLIYSCLMSLAERRAFGLVESAVLIGAPAPSDATAWRSMRSAVSGRLVNVYSENDYILAFLYRTSSIQFGVAGLQEAQDVKGIENVNVSEMVSGHLRYQYLVGTILEKIGFEDIDMEEVAKEEETLELLDEQEKKEEEEKENAESVDPEVEARNMERDVQRRTDETMMQHGAEKLHVN</sequence>
<evidence type="ECO:0000256" key="7">
    <source>
        <dbReference type="SAM" id="Phobius"/>
    </source>
</evidence>
<feature type="transmembrane region" description="Helical" evidence="7">
    <location>
        <begin position="444"/>
        <end position="470"/>
    </location>
</feature>
<comment type="caution">
    <text evidence="8">The sequence shown here is derived from an EMBL/GenBank/DDBJ whole genome shotgun (WGS) entry which is preliminary data.</text>
</comment>
<comment type="subcellular location">
    <subcellularLocation>
        <location evidence="1">Membrane</location>
        <topology evidence="1">Multi-pass membrane protein</topology>
    </subcellularLocation>
</comment>
<feature type="region of interest" description="Disordered" evidence="6">
    <location>
        <begin position="765"/>
        <end position="819"/>
    </location>
</feature>
<dbReference type="GO" id="GO:0016020">
    <property type="term" value="C:membrane"/>
    <property type="evidence" value="ECO:0007669"/>
    <property type="project" value="UniProtKB-SubCell"/>
</dbReference>
<evidence type="ECO:0008006" key="10">
    <source>
        <dbReference type="Google" id="ProtNLM"/>
    </source>
</evidence>
<protein>
    <recommendedName>
        <fullName evidence="10">DUF726-domain-containing protein</fullName>
    </recommendedName>
</protein>
<keyword evidence="4 7" id="KW-1133">Transmembrane helix</keyword>
<evidence type="ECO:0000256" key="1">
    <source>
        <dbReference type="ARBA" id="ARBA00004141"/>
    </source>
</evidence>
<keyword evidence="3 7" id="KW-0812">Transmembrane</keyword>
<feature type="transmembrane region" description="Helical" evidence="7">
    <location>
        <begin position="409"/>
        <end position="432"/>
    </location>
</feature>
<keyword evidence="9" id="KW-1185">Reference proteome</keyword>
<dbReference type="AlphaFoldDB" id="A0A5M9JKG5"/>
<dbReference type="Gene3D" id="3.40.50.1820">
    <property type="entry name" value="alpha/beta hydrolase"/>
    <property type="match status" value="1"/>
</dbReference>
<evidence type="ECO:0000256" key="6">
    <source>
        <dbReference type="SAM" id="MobiDB-lite"/>
    </source>
</evidence>
<dbReference type="Pfam" id="PF05277">
    <property type="entry name" value="DUF726"/>
    <property type="match status" value="1"/>
</dbReference>
<feature type="region of interest" description="Disordered" evidence="6">
    <location>
        <begin position="197"/>
        <end position="239"/>
    </location>
</feature>